<comment type="similarity">
    <text evidence="1">Belongs to the acyl carrier protein (ACP) family.</text>
</comment>
<dbReference type="PANTHER" id="PTHR46153">
    <property type="entry name" value="ACYL CARRIER PROTEIN"/>
    <property type="match status" value="1"/>
</dbReference>
<evidence type="ECO:0000256" key="2">
    <source>
        <dbReference type="ARBA" id="ARBA00022450"/>
    </source>
</evidence>
<comment type="function">
    <text evidence="4">Carrier of the growing fatty acid chain in fatty acid biosynthesis.</text>
</comment>
<dbReference type="PROSITE" id="PS50075">
    <property type="entry name" value="CARRIER"/>
    <property type="match status" value="1"/>
</dbReference>
<dbReference type="InterPro" id="IPR003231">
    <property type="entry name" value="ACP"/>
</dbReference>
<dbReference type="EMBL" id="BMAR01000056">
    <property type="protein sequence ID" value="GFR51951.1"/>
    <property type="molecule type" value="Genomic_DNA"/>
</dbReference>
<keyword evidence="4" id="KW-0444">Lipid biosynthesis</keyword>
<evidence type="ECO:0000313" key="6">
    <source>
        <dbReference type="EMBL" id="GFR51951.1"/>
    </source>
</evidence>
<dbReference type="AlphaFoldDB" id="A0AAD3HT39"/>
<protein>
    <recommendedName>
        <fullName evidence="4">Acyl carrier protein</fullName>
    </recommendedName>
</protein>
<dbReference type="InterPro" id="IPR044813">
    <property type="entry name" value="ACP_chloroplastic"/>
</dbReference>
<dbReference type="NCBIfam" id="TIGR00517">
    <property type="entry name" value="acyl_carrier"/>
    <property type="match status" value="1"/>
</dbReference>
<reference evidence="6 7" key="1">
    <citation type="journal article" date="2021" name="Sci. Rep.">
        <title>Genome sequencing of the multicellular alga Astrephomene provides insights into convergent evolution of germ-soma differentiation.</title>
        <authorList>
            <person name="Yamashita S."/>
            <person name="Yamamoto K."/>
            <person name="Matsuzaki R."/>
            <person name="Suzuki S."/>
            <person name="Yamaguchi H."/>
            <person name="Hirooka S."/>
            <person name="Minakuchi Y."/>
            <person name="Miyagishima S."/>
            <person name="Kawachi M."/>
            <person name="Toyoda A."/>
            <person name="Nozaki H."/>
        </authorList>
    </citation>
    <scope>NUCLEOTIDE SEQUENCE [LARGE SCALE GENOMIC DNA]</scope>
    <source>
        <strain evidence="6 7">NIES-4017</strain>
    </source>
</reference>
<dbReference type="NCBIfam" id="NF002148">
    <property type="entry name" value="PRK00982.1-2"/>
    <property type="match status" value="1"/>
</dbReference>
<comment type="caution">
    <text evidence="6">The sequence shown here is derived from an EMBL/GenBank/DDBJ whole genome shotgun (WGS) entry which is preliminary data.</text>
</comment>
<accession>A0AAD3HT39</accession>
<dbReference type="SUPFAM" id="SSF47336">
    <property type="entry name" value="ACP-like"/>
    <property type="match status" value="1"/>
</dbReference>
<keyword evidence="4" id="KW-0443">Lipid metabolism</keyword>
<proteinExistence type="inferred from homology"/>
<gene>
    <name evidence="6" type="ORF">Agub_g14473</name>
</gene>
<dbReference type="Proteomes" id="UP001054857">
    <property type="component" value="Unassembled WGS sequence"/>
</dbReference>
<feature type="domain" description="Carrier" evidence="5">
    <location>
        <begin position="41"/>
        <end position="115"/>
    </location>
</feature>
<evidence type="ECO:0000256" key="3">
    <source>
        <dbReference type="ARBA" id="ARBA00022553"/>
    </source>
</evidence>
<dbReference type="InterPro" id="IPR009081">
    <property type="entry name" value="PP-bd_ACP"/>
</dbReference>
<dbReference type="NCBIfam" id="NF002150">
    <property type="entry name" value="PRK00982.1-4"/>
    <property type="match status" value="1"/>
</dbReference>
<evidence type="ECO:0000313" key="7">
    <source>
        <dbReference type="Proteomes" id="UP001054857"/>
    </source>
</evidence>
<dbReference type="HAMAP" id="MF_01217">
    <property type="entry name" value="Acyl_carrier"/>
    <property type="match status" value="1"/>
</dbReference>
<dbReference type="GO" id="GO:0000036">
    <property type="term" value="F:acyl carrier activity"/>
    <property type="evidence" value="ECO:0007669"/>
    <property type="project" value="InterPro"/>
</dbReference>
<name>A0AAD3HT39_9CHLO</name>
<keyword evidence="4" id="KW-0275">Fatty acid biosynthesis</keyword>
<dbReference type="PANTHER" id="PTHR46153:SF2">
    <property type="entry name" value="ACYL CARRIER PROTEIN"/>
    <property type="match status" value="1"/>
</dbReference>
<evidence type="ECO:0000259" key="5">
    <source>
        <dbReference type="PROSITE" id="PS50075"/>
    </source>
</evidence>
<keyword evidence="7" id="KW-1185">Reference proteome</keyword>
<keyword evidence="2 4" id="KW-0596">Phosphopantetheine</keyword>
<sequence length="120" mass="12841">MALSMTRKAAGVRAAPSRAQAVRPVPVRGRRVITFAAVDKAKVLEDVRSIISNQLGTELEKVAPESKFVELGADSLDTVEIMMALEEKFEIALDEDGAEKISTVQEAADMIASQIAAKGN</sequence>
<evidence type="ECO:0000256" key="4">
    <source>
        <dbReference type="RuleBase" id="RU000722"/>
    </source>
</evidence>
<dbReference type="Pfam" id="PF00550">
    <property type="entry name" value="PP-binding"/>
    <property type="match status" value="1"/>
</dbReference>
<organism evidence="6 7">
    <name type="scientific">Astrephomene gubernaculifera</name>
    <dbReference type="NCBI Taxonomy" id="47775"/>
    <lineage>
        <taxon>Eukaryota</taxon>
        <taxon>Viridiplantae</taxon>
        <taxon>Chlorophyta</taxon>
        <taxon>core chlorophytes</taxon>
        <taxon>Chlorophyceae</taxon>
        <taxon>CS clade</taxon>
        <taxon>Chlamydomonadales</taxon>
        <taxon>Astrephomenaceae</taxon>
        <taxon>Astrephomene</taxon>
    </lineage>
</organism>
<dbReference type="InterPro" id="IPR036736">
    <property type="entry name" value="ACP-like_sf"/>
</dbReference>
<keyword evidence="4" id="KW-0276">Fatty acid metabolism</keyword>
<keyword evidence="3" id="KW-0597">Phosphoprotein</keyword>
<dbReference type="Gene3D" id="1.10.1200.10">
    <property type="entry name" value="ACP-like"/>
    <property type="match status" value="1"/>
</dbReference>
<evidence type="ECO:0000256" key="1">
    <source>
        <dbReference type="ARBA" id="ARBA00010930"/>
    </source>
</evidence>